<dbReference type="STRING" id="331678.Cphamn1_2355"/>
<organism evidence="2">
    <name type="scientific">Chlorobium phaeobacteroides (strain BS1)</name>
    <dbReference type="NCBI Taxonomy" id="331678"/>
    <lineage>
        <taxon>Bacteria</taxon>
        <taxon>Pseudomonadati</taxon>
        <taxon>Chlorobiota</taxon>
        <taxon>Chlorobiia</taxon>
        <taxon>Chlorobiales</taxon>
        <taxon>Chlorobiaceae</taxon>
        <taxon>Chlorobium/Pelodictyon group</taxon>
        <taxon>Chlorobium</taxon>
    </lineage>
</organism>
<dbReference type="AlphaFoldDB" id="B3EPB7"/>
<reference evidence="2" key="1">
    <citation type="submission" date="2008-06" db="EMBL/GenBank/DDBJ databases">
        <title>Complete sequence of Chlorobium phaeobacteroides BS1.</title>
        <authorList>
            <consortium name="US DOE Joint Genome Institute"/>
            <person name="Lucas S."/>
            <person name="Copeland A."/>
            <person name="Lapidus A."/>
            <person name="Glavina del Rio T."/>
            <person name="Dalin E."/>
            <person name="Tice H."/>
            <person name="Bruce D."/>
            <person name="Goodwin L."/>
            <person name="Pitluck S."/>
            <person name="Schmutz J."/>
            <person name="Larimer F."/>
            <person name="Land M."/>
            <person name="Hauser L."/>
            <person name="Kyrpides N."/>
            <person name="Ovchinnikova G."/>
            <person name="Li T."/>
            <person name="Liu Z."/>
            <person name="Zhao F."/>
            <person name="Overmann J."/>
            <person name="Bryant D.A."/>
            <person name="Richardson P."/>
        </authorList>
    </citation>
    <scope>NUCLEOTIDE SEQUENCE [LARGE SCALE GENOMIC DNA]</scope>
    <source>
        <strain evidence="2">BS1</strain>
    </source>
</reference>
<evidence type="ECO:0000256" key="1">
    <source>
        <dbReference type="SAM" id="MobiDB-lite"/>
    </source>
</evidence>
<proteinExistence type="predicted"/>
<gene>
    <name evidence="2" type="ordered locus">Cphamn1_2355</name>
</gene>
<protein>
    <submittedName>
        <fullName evidence="2">Uncharacterized protein</fullName>
    </submittedName>
</protein>
<feature type="region of interest" description="Disordered" evidence="1">
    <location>
        <begin position="1"/>
        <end position="20"/>
    </location>
</feature>
<accession>B3EPB7</accession>
<evidence type="ECO:0000313" key="2">
    <source>
        <dbReference type="EMBL" id="ACE05256.1"/>
    </source>
</evidence>
<feature type="compositionally biased region" description="Basic and acidic residues" evidence="1">
    <location>
        <begin position="1"/>
        <end position="18"/>
    </location>
</feature>
<dbReference type="KEGG" id="cpb:Cphamn1_2355"/>
<name>B3EPB7_CHLPB</name>
<sequence length="68" mass="8129">MTRDEHLIHRSYTRRHDSSTPPVIPVLDTWLSVVLSFLAGFQEVILVHDRQPLNSGYEMWRYRENFSQ</sequence>
<dbReference type="EMBL" id="CP001101">
    <property type="protein sequence ID" value="ACE05256.1"/>
    <property type="molecule type" value="Genomic_DNA"/>
</dbReference>
<dbReference type="HOGENOM" id="CLU_2786325_0_0_10"/>